<protein>
    <submittedName>
        <fullName evidence="1">Uncharacterized protein</fullName>
    </submittedName>
</protein>
<gene>
    <name evidence="1" type="ORF">CEK71_18570</name>
</gene>
<proteinExistence type="predicted"/>
<dbReference type="EMBL" id="CP022129">
    <property type="protein sequence ID" value="ASF47908.1"/>
    <property type="molecule type" value="Genomic_DNA"/>
</dbReference>
<keyword evidence="2" id="KW-1185">Reference proteome</keyword>
<reference evidence="1 2" key="1">
    <citation type="submission" date="2017-06" db="EMBL/GenBank/DDBJ databases">
        <title>Genome Sequencing of the methanotroph Methylovulum psychrotolerants str. HV10-M2 isolated from a high-altitude environment.</title>
        <authorList>
            <person name="Mateos-Rivera A."/>
        </authorList>
    </citation>
    <scope>NUCLEOTIDE SEQUENCE [LARGE SCALE GENOMIC DNA]</scope>
    <source>
        <strain evidence="1 2">HV10_M2</strain>
    </source>
</reference>
<organism evidence="1 2">
    <name type="scientific">Methylovulum psychrotolerans</name>
    <dbReference type="NCBI Taxonomy" id="1704499"/>
    <lineage>
        <taxon>Bacteria</taxon>
        <taxon>Pseudomonadati</taxon>
        <taxon>Pseudomonadota</taxon>
        <taxon>Gammaproteobacteria</taxon>
        <taxon>Methylococcales</taxon>
        <taxon>Methylococcaceae</taxon>
        <taxon>Methylovulum</taxon>
    </lineage>
</organism>
<dbReference type="AlphaFoldDB" id="A0A1Z4C301"/>
<evidence type="ECO:0000313" key="2">
    <source>
        <dbReference type="Proteomes" id="UP000197019"/>
    </source>
</evidence>
<dbReference type="KEGG" id="mpsy:CEK71_18570"/>
<accession>A0A1Z4C301</accession>
<dbReference type="Proteomes" id="UP000197019">
    <property type="component" value="Chromosome"/>
</dbReference>
<sequence>MRKHRSRRIVKKLHKRFLWDIRYDISLSALWRATLFQAADGAVFPIGQVPSAKLHNSIQKYGLRFCVMRQRIVGTEWVRFIFYPADFPELRIESENPLPGSKAERIRR</sequence>
<name>A0A1Z4C301_9GAMM</name>
<evidence type="ECO:0000313" key="1">
    <source>
        <dbReference type="EMBL" id="ASF47908.1"/>
    </source>
</evidence>